<keyword evidence="1" id="KW-1133">Transmembrane helix</keyword>
<dbReference type="RefSeq" id="WP_345399940.1">
    <property type="nucleotide sequence ID" value="NZ_BAABHG010000010.1"/>
</dbReference>
<proteinExistence type="predicted"/>
<dbReference type="EMBL" id="JBHUKU010000028">
    <property type="protein sequence ID" value="MFD2464766.1"/>
    <property type="molecule type" value="Genomic_DNA"/>
</dbReference>
<evidence type="ECO:0000313" key="2">
    <source>
        <dbReference type="EMBL" id="MFD2464766.1"/>
    </source>
</evidence>
<evidence type="ECO:0000256" key="1">
    <source>
        <dbReference type="SAM" id="Phobius"/>
    </source>
</evidence>
<organism evidence="2 3">
    <name type="scientific">Amycolatopsis samaneae</name>
    <dbReference type="NCBI Taxonomy" id="664691"/>
    <lineage>
        <taxon>Bacteria</taxon>
        <taxon>Bacillati</taxon>
        <taxon>Actinomycetota</taxon>
        <taxon>Actinomycetes</taxon>
        <taxon>Pseudonocardiales</taxon>
        <taxon>Pseudonocardiaceae</taxon>
        <taxon>Amycolatopsis</taxon>
    </lineage>
</organism>
<comment type="caution">
    <text evidence="2">The sequence shown here is derived from an EMBL/GenBank/DDBJ whole genome shotgun (WGS) entry which is preliminary data.</text>
</comment>
<evidence type="ECO:0000313" key="3">
    <source>
        <dbReference type="Proteomes" id="UP001597419"/>
    </source>
</evidence>
<evidence type="ECO:0008006" key="4">
    <source>
        <dbReference type="Google" id="ProtNLM"/>
    </source>
</evidence>
<name>A0ABW5GVB5_9PSEU</name>
<keyword evidence="1" id="KW-0812">Transmembrane</keyword>
<dbReference type="Proteomes" id="UP001597419">
    <property type="component" value="Unassembled WGS sequence"/>
</dbReference>
<keyword evidence="3" id="KW-1185">Reference proteome</keyword>
<reference evidence="3" key="1">
    <citation type="journal article" date="2019" name="Int. J. Syst. Evol. Microbiol.">
        <title>The Global Catalogue of Microorganisms (GCM) 10K type strain sequencing project: providing services to taxonomists for standard genome sequencing and annotation.</title>
        <authorList>
            <consortium name="The Broad Institute Genomics Platform"/>
            <consortium name="The Broad Institute Genome Sequencing Center for Infectious Disease"/>
            <person name="Wu L."/>
            <person name="Ma J."/>
        </authorList>
    </citation>
    <scope>NUCLEOTIDE SEQUENCE [LARGE SCALE GENOMIC DNA]</scope>
    <source>
        <strain evidence="3">CGMCC 4.7643</strain>
    </source>
</reference>
<sequence length="170" mass="18978">MSTTARRGRGEVLVGRSYTRSRRFPRMFGRMPGRDGGYLPGGPYTLTQGVLFMILLVIVWKLPLLDWLGPARWGVPLAALLVRRARIESRTPLGWLYGLVTHLLAPAAGTHRGKPYRPDRPLWIQSRMYLHATDEQVAERAVAEPCTASPVVSSLQLLLARARTEHRGAA</sequence>
<accession>A0ABW5GVB5</accession>
<feature type="transmembrane region" description="Helical" evidence="1">
    <location>
        <begin position="36"/>
        <end position="58"/>
    </location>
</feature>
<keyword evidence="1" id="KW-0472">Membrane</keyword>
<protein>
    <recommendedName>
        <fullName evidence="4">Conjugal transfer protein</fullName>
    </recommendedName>
</protein>
<gene>
    <name evidence="2" type="ORF">ACFSYJ_39530</name>
</gene>